<name>A0ABT0HMK0_9BACT</name>
<keyword evidence="5 12" id="KW-0732">Signal</keyword>
<evidence type="ECO:0000256" key="9">
    <source>
        <dbReference type="ARBA" id="ARBA00023237"/>
    </source>
</evidence>
<dbReference type="EMBL" id="JALPRF010000002">
    <property type="protein sequence ID" value="MCK8493362.1"/>
    <property type="molecule type" value="Genomic_DNA"/>
</dbReference>
<keyword evidence="8 15" id="KW-0675">Receptor</keyword>
<dbReference type="PANTHER" id="PTHR30069:SF29">
    <property type="entry name" value="HEMOGLOBIN AND HEMOGLOBIN-HAPTOGLOBIN-BINDING PROTEIN 1-RELATED"/>
    <property type="match status" value="1"/>
</dbReference>
<dbReference type="InterPro" id="IPR012910">
    <property type="entry name" value="Plug_dom"/>
</dbReference>
<proteinExistence type="inferred from homology"/>
<organism evidence="15 16">
    <name type="scientific">Spirosoma liriopis</name>
    <dbReference type="NCBI Taxonomy" id="2937440"/>
    <lineage>
        <taxon>Bacteria</taxon>
        <taxon>Pseudomonadati</taxon>
        <taxon>Bacteroidota</taxon>
        <taxon>Cytophagia</taxon>
        <taxon>Cytophagales</taxon>
        <taxon>Cytophagaceae</taxon>
        <taxon>Spirosoma</taxon>
    </lineage>
</organism>
<dbReference type="PANTHER" id="PTHR30069">
    <property type="entry name" value="TONB-DEPENDENT OUTER MEMBRANE RECEPTOR"/>
    <property type="match status" value="1"/>
</dbReference>
<evidence type="ECO:0000256" key="1">
    <source>
        <dbReference type="ARBA" id="ARBA00004571"/>
    </source>
</evidence>
<evidence type="ECO:0000256" key="6">
    <source>
        <dbReference type="ARBA" id="ARBA00023077"/>
    </source>
</evidence>
<dbReference type="CDD" id="cd01347">
    <property type="entry name" value="ligand_gated_channel"/>
    <property type="match status" value="1"/>
</dbReference>
<evidence type="ECO:0000256" key="8">
    <source>
        <dbReference type="ARBA" id="ARBA00023170"/>
    </source>
</evidence>
<dbReference type="Pfam" id="PF07715">
    <property type="entry name" value="Plug"/>
    <property type="match status" value="1"/>
</dbReference>
<dbReference type="PROSITE" id="PS52016">
    <property type="entry name" value="TONB_DEPENDENT_REC_3"/>
    <property type="match status" value="1"/>
</dbReference>
<dbReference type="SUPFAM" id="SSF49464">
    <property type="entry name" value="Carboxypeptidase regulatory domain-like"/>
    <property type="match status" value="1"/>
</dbReference>
<reference evidence="15 16" key="1">
    <citation type="submission" date="2022-04" db="EMBL/GenBank/DDBJ databases">
        <title>Spirosoma sp. strain RP8 genome sequencing and assembly.</title>
        <authorList>
            <person name="Jung Y."/>
        </authorList>
    </citation>
    <scope>NUCLEOTIDE SEQUENCE [LARGE SCALE GENOMIC DNA]</scope>
    <source>
        <strain evidence="15 16">RP8</strain>
    </source>
</reference>
<feature type="signal peptide" evidence="12">
    <location>
        <begin position="1"/>
        <end position="19"/>
    </location>
</feature>
<dbReference type="Pfam" id="PF13715">
    <property type="entry name" value="CarbopepD_reg_2"/>
    <property type="match status" value="1"/>
</dbReference>
<evidence type="ECO:0000256" key="3">
    <source>
        <dbReference type="ARBA" id="ARBA00022452"/>
    </source>
</evidence>
<dbReference type="Gene3D" id="2.40.170.20">
    <property type="entry name" value="TonB-dependent receptor, beta-barrel domain"/>
    <property type="match status" value="1"/>
</dbReference>
<keyword evidence="2 10" id="KW-0813">Transport</keyword>
<evidence type="ECO:0000256" key="12">
    <source>
        <dbReference type="SAM" id="SignalP"/>
    </source>
</evidence>
<dbReference type="Gene3D" id="2.60.40.1120">
    <property type="entry name" value="Carboxypeptidase-like, regulatory domain"/>
    <property type="match status" value="1"/>
</dbReference>
<dbReference type="Gene3D" id="2.170.130.10">
    <property type="entry name" value="TonB-dependent receptor, plug domain"/>
    <property type="match status" value="1"/>
</dbReference>
<dbReference type="InterPro" id="IPR039426">
    <property type="entry name" value="TonB-dep_rcpt-like"/>
</dbReference>
<dbReference type="InterPro" id="IPR037066">
    <property type="entry name" value="Plug_dom_sf"/>
</dbReference>
<evidence type="ECO:0000259" key="13">
    <source>
        <dbReference type="Pfam" id="PF00593"/>
    </source>
</evidence>
<evidence type="ECO:0000256" key="5">
    <source>
        <dbReference type="ARBA" id="ARBA00022729"/>
    </source>
</evidence>
<evidence type="ECO:0000259" key="14">
    <source>
        <dbReference type="Pfam" id="PF07715"/>
    </source>
</evidence>
<comment type="similarity">
    <text evidence="10 11">Belongs to the TonB-dependent receptor family.</text>
</comment>
<comment type="subcellular location">
    <subcellularLocation>
        <location evidence="1 10">Cell outer membrane</location>
        <topology evidence="1 10">Multi-pass membrane protein</topology>
    </subcellularLocation>
</comment>
<dbReference type="Pfam" id="PF00593">
    <property type="entry name" value="TonB_dep_Rec_b-barrel"/>
    <property type="match status" value="1"/>
</dbReference>
<keyword evidence="6 11" id="KW-0798">TonB box</keyword>
<comment type="caution">
    <text evidence="15">The sequence shown here is derived from an EMBL/GenBank/DDBJ whole genome shotgun (WGS) entry which is preliminary data.</text>
</comment>
<keyword evidence="3 10" id="KW-1134">Transmembrane beta strand</keyword>
<evidence type="ECO:0000256" key="2">
    <source>
        <dbReference type="ARBA" id="ARBA00022448"/>
    </source>
</evidence>
<keyword evidence="4 10" id="KW-0812">Transmembrane</keyword>
<sequence>MKSFFFLISLGLMGGLAYAQPSPNRVISGSVIDADNRKAVPFGTISLLGQRKGALTNARGQFTLSIPADSLTRQLVISCVGYQSDTIQIEPATDSYAVTLLPVTNTLNEVVVTTGVTRSTLLRQNPVAILAISHRAIESTANSNIIDVLVKNAPGLTAVKTGPNISKPFIRGLGYNRVLTLYDGVRQEGQQWGDEHGVEVDNYNIDRAEVIKGPASLMYGSDALAGVVSMMPIYPKNTEGKLKVSATTEYQSNNRLLGESISLMSGNSRWAWNLRGSIRAATNYQNKIDGRVYNTGFSERTATAMLGYTGQRGYSRFGASLYDNLQGIPDGSRDSLTRQFTRQVAESDADDIKNRPIVPASELTSYRLSPLHQHIQHYRIHTNNHYEVGKGDLDFLLAFQQNVRREYNHPTRTDQAGLYVRLNTLNYGLRYNLPTLANISASVGVNGMYQANKNKAGTDFPIPDYTLFDVGSFVFLKWQVEKLTLSGGLRYDQRQLRGDDFYVRTNPRTGFDEKVALPDTAGATLQFPRLKQPFTGVSMSAGLTYEFSDKLALKANIARGYRAPSITEIASNGLDPGAHIVYIGNRNFKPEFSLQEDIGLTLTLPDVNLGVSVFNNYIQNYIYLAQLVDDQGDPVVIVPGNRTYQYQQSSAQLYGFETQLSVHPTGWRGFSFDNSVALVYGYNRGNIYSDAGVNGEYLPFIPPLRVSTGLSQTLPLRRRWLSDVTVKADVEYNARQDRYLGLNNTETATAGFTLVNAGVDGQIHLGQNRPALRVLLQVNNVFDVAYQSNLSRLKYFEYFSESPNGRLGIYGMGRNICLKITLPFS</sequence>
<keyword evidence="16" id="KW-1185">Reference proteome</keyword>
<keyword evidence="9 10" id="KW-0998">Cell outer membrane</keyword>
<evidence type="ECO:0000313" key="16">
    <source>
        <dbReference type="Proteomes" id="UP001202180"/>
    </source>
</evidence>
<dbReference type="SUPFAM" id="SSF56935">
    <property type="entry name" value="Porins"/>
    <property type="match status" value="1"/>
</dbReference>
<dbReference type="InterPro" id="IPR036942">
    <property type="entry name" value="Beta-barrel_TonB_sf"/>
</dbReference>
<dbReference type="RefSeq" id="WP_248477925.1">
    <property type="nucleotide sequence ID" value="NZ_JALPRF010000002.1"/>
</dbReference>
<evidence type="ECO:0000313" key="15">
    <source>
        <dbReference type="EMBL" id="MCK8493362.1"/>
    </source>
</evidence>
<evidence type="ECO:0000256" key="11">
    <source>
        <dbReference type="RuleBase" id="RU003357"/>
    </source>
</evidence>
<dbReference type="Proteomes" id="UP001202180">
    <property type="component" value="Unassembled WGS sequence"/>
</dbReference>
<evidence type="ECO:0000256" key="4">
    <source>
        <dbReference type="ARBA" id="ARBA00022692"/>
    </source>
</evidence>
<accession>A0ABT0HMK0</accession>
<dbReference type="InterPro" id="IPR000531">
    <property type="entry name" value="Beta-barrel_TonB"/>
</dbReference>
<protein>
    <submittedName>
        <fullName evidence="15">TonB-dependent receptor</fullName>
    </submittedName>
</protein>
<feature type="chain" id="PRO_5046231055" evidence="12">
    <location>
        <begin position="20"/>
        <end position="825"/>
    </location>
</feature>
<dbReference type="InterPro" id="IPR008969">
    <property type="entry name" value="CarboxyPept-like_regulatory"/>
</dbReference>
<feature type="domain" description="TonB-dependent receptor plug" evidence="14">
    <location>
        <begin position="123"/>
        <end position="227"/>
    </location>
</feature>
<keyword evidence="7 10" id="KW-0472">Membrane</keyword>
<evidence type="ECO:0000256" key="10">
    <source>
        <dbReference type="PROSITE-ProRule" id="PRU01360"/>
    </source>
</evidence>
<evidence type="ECO:0000256" key="7">
    <source>
        <dbReference type="ARBA" id="ARBA00023136"/>
    </source>
</evidence>
<gene>
    <name evidence="15" type="ORF">M0L20_15955</name>
</gene>
<feature type="domain" description="TonB-dependent receptor-like beta-barrel" evidence="13">
    <location>
        <begin position="306"/>
        <end position="781"/>
    </location>
</feature>